<name>A0A8J7M3Z8_9RHOB</name>
<proteinExistence type="predicted"/>
<dbReference type="EMBL" id="JAEHHL010000001">
    <property type="protein sequence ID" value="MBK0397793.1"/>
    <property type="molecule type" value="Genomic_DNA"/>
</dbReference>
<accession>A0A8J7M3Z8</accession>
<dbReference type="AlphaFoldDB" id="A0A8J7M3Z8"/>
<reference evidence="1" key="1">
    <citation type="submission" date="2020-12" db="EMBL/GenBank/DDBJ databases">
        <title>Bacterial taxonomy.</title>
        <authorList>
            <person name="Pan X."/>
        </authorList>
    </citation>
    <scope>NUCLEOTIDE SEQUENCE</scope>
    <source>
        <strain evidence="1">M0105</strain>
    </source>
</reference>
<comment type="caution">
    <text evidence="1">The sequence shown here is derived from an EMBL/GenBank/DDBJ whole genome shotgun (WGS) entry which is preliminary data.</text>
</comment>
<evidence type="ECO:0000313" key="1">
    <source>
        <dbReference type="EMBL" id="MBK0397793.1"/>
    </source>
</evidence>
<evidence type="ECO:0000313" key="2">
    <source>
        <dbReference type="Proteomes" id="UP000655420"/>
    </source>
</evidence>
<dbReference type="RefSeq" id="WP_200605934.1">
    <property type="nucleotide sequence ID" value="NZ_JAEHHL010000001.1"/>
</dbReference>
<gene>
    <name evidence="1" type="ORF">H0I76_01205</name>
</gene>
<dbReference type="Proteomes" id="UP000655420">
    <property type="component" value="Unassembled WGS sequence"/>
</dbReference>
<organism evidence="1 2">
    <name type="scientific">Thermohalobaculum xanthum</name>
    <dbReference type="NCBI Taxonomy" id="2753746"/>
    <lineage>
        <taxon>Bacteria</taxon>
        <taxon>Pseudomonadati</taxon>
        <taxon>Pseudomonadota</taxon>
        <taxon>Alphaproteobacteria</taxon>
        <taxon>Rhodobacterales</taxon>
        <taxon>Paracoccaceae</taxon>
        <taxon>Thermohalobaculum</taxon>
    </lineage>
</organism>
<sequence length="52" mass="5518">MLTVLQVSVLALAFTVSGCNLTFEPVNLNAAERPSAWADNYRGGRVSPPAGR</sequence>
<keyword evidence="2" id="KW-1185">Reference proteome</keyword>
<protein>
    <submittedName>
        <fullName evidence="1">Uncharacterized protein</fullName>
    </submittedName>
</protein>